<sequence>MMDKAAEALEAQFAEIRLAAPKLRCISSVTGDWLTEAEATSPAYWAGHCRAPVRFGDGLSTLFRHATAEGRTPILIETGPGITRFPPSRVRAGRGAAPPPCSPRCRMRRGRPPMTK</sequence>
<reference evidence="2 3" key="1">
    <citation type="submission" date="2023-10" db="EMBL/GenBank/DDBJ databases">
        <title>Novel methanotroph of the genus Methylocapsa from a subarctic wetland.</title>
        <authorList>
            <person name="Belova S.E."/>
            <person name="Oshkin I.Y."/>
            <person name="Miroshnikov K."/>
            <person name="Dedysh S.N."/>
        </authorList>
    </citation>
    <scope>NUCLEOTIDE SEQUENCE [LARGE SCALE GENOMIC DNA]</scope>
    <source>
        <strain evidence="2 3">RX1</strain>
    </source>
</reference>
<accession>A0ABZ0HPA0</accession>
<evidence type="ECO:0000313" key="2">
    <source>
        <dbReference type="EMBL" id="WOJ88234.1"/>
    </source>
</evidence>
<gene>
    <name evidence="2" type="ORF">RZS28_10275</name>
</gene>
<dbReference type="SUPFAM" id="SSF52151">
    <property type="entry name" value="FabD/lysophospholipase-like"/>
    <property type="match status" value="1"/>
</dbReference>
<protein>
    <submittedName>
        <fullName evidence="2">Uncharacterized protein</fullName>
    </submittedName>
</protein>
<dbReference type="InterPro" id="IPR016035">
    <property type="entry name" value="Acyl_Trfase/lysoPLipase"/>
</dbReference>
<name>A0ABZ0HPA0_9HYPH</name>
<keyword evidence="3" id="KW-1185">Reference proteome</keyword>
<organism evidence="2 3">
    <name type="scientific">Methylocapsa polymorpha</name>
    <dbReference type="NCBI Taxonomy" id="3080828"/>
    <lineage>
        <taxon>Bacteria</taxon>
        <taxon>Pseudomonadati</taxon>
        <taxon>Pseudomonadota</taxon>
        <taxon>Alphaproteobacteria</taxon>
        <taxon>Hyphomicrobiales</taxon>
        <taxon>Beijerinckiaceae</taxon>
        <taxon>Methylocapsa</taxon>
    </lineage>
</organism>
<proteinExistence type="predicted"/>
<dbReference type="Gene3D" id="3.40.366.10">
    <property type="entry name" value="Malonyl-Coenzyme A Acyl Carrier Protein, domain 2"/>
    <property type="match status" value="1"/>
</dbReference>
<dbReference type="EMBL" id="CP136862">
    <property type="protein sequence ID" value="WOJ88234.1"/>
    <property type="molecule type" value="Genomic_DNA"/>
</dbReference>
<evidence type="ECO:0000256" key="1">
    <source>
        <dbReference type="SAM" id="MobiDB-lite"/>
    </source>
</evidence>
<evidence type="ECO:0000313" key="3">
    <source>
        <dbReference type="Proteomes" id="UP001626536"/>
    </source>
</evidence>
<dbReference type="InterPro" id="IPR001227">
    <property type="entry name" value="Ac_transferase_dom_sf"/>
</dbReference>
<dbReference type="RefSeq" id="WP_407337674.1">
    <property type="nucleotide sequence ID" value="NZ_CP136862.1"/>
</dbReference>
<feature type="compositionally biased region" description="Low complexity" evidence="1">
    <location>
        <begin position="86"/>
        <end position="96"/>
    </location>
</feature>
<feature type="compositionally biased region" description="Basic residues" evidence="1">
    <location>
        <begin position="105"/>
        <end position="116"/>
    </location>
</feature>
<feature type="region of interest" description="Disordered" evidence="1">
    <location>
        <begin position="77"/>
        <end position="116"/>
    </location>
</feature>
<dbReference type="Proteomes" id="UP001626536">
    <property type="component" value="Chromosome"/>
</dbReference>